<name>A0A485KI32_9STRA</name>
<gene>
    <name evidence="4" type="primary">Aste57867_7265</name>
    <name evidence="3" type="ORF">As57867_007240</name>
    <name evidence="4" type="ORF">ASTE57867_7265</name>
</gene>
<sequence length="480" mass="50639">MRPHIDVGPAAHAYVEAVMAAGDDCVVVFVSQRALDAFDDAVVTALADLPHQVLTPTSMMTGLSTIDEEESSSSSAMDMPPRDQNEDSGAADAFDNDDGGEFLLPESPPSTTTSFRSLMNAVQHPSILDATLHMYLEANNAAPPFYPRGDGGLSMENVWDSDDDTESNVDSETTIDSDATGASYASSSFDNEDDDEVKDDNDALDRAHCFTAYPGVAPPPPRAADFDIVFAWMQQQRGWTRQPTMWGSFSYSRVPDHPSVLQAADENMSLIGDDAVEAHWKATGDWQSALLATTTMPLPPPRHSRRKPRCTMPGCTHVAAANHLCRGHGGGKSCRVPDCLGAAMGGSGKCKKHGGGARCGVAGCKRGAQGGGKCKAHGGGKKCSVGGCDKAAQRRGLCAAHGGKIACAVPGCKRTDRGGGLCEVHRVEKLCRSQGCHRLAKVHGLCSAHSRQQRAVELAAIARDGIALPAPVAADDVFLL</sequence>
<dbReference type="PANTHER" id="PTHR31827">
    <property type="entry name" value="EMB|CAB89363.1"/>
    <property type="match status" value="1"/>
</dbReference>
<feature type="compositionally biased region" description="Acidic residues" evidence="1">
    <location>
        <begin position="159"/>
        <end position="175"/>
    </location>
</feature>
<dbReference type="EMBL" id="VJMH01003820">
    <property type="protein sequence ID" value="KAF0704764.1"/>
    <property type="molecule type" value="Genomic_DNA"/>
</dbReference>
<reference evidence="4 5" key="1">
    <citation type="submission" date="2019-03" db="EMBL/GenBank/DDBJ databases">
        <authorList>
            <person name="Gaulin E."/>
            <person name="Dumas B."/>
        </authorList>
    </citation>
    <scope>NUCLEOTIDE SEQUENCE [LARGE SCALE GENOMIC DNA]</scope>
    <source>
        <strain evidence="4">CBS 568.67</strain>
    </source>
</reference>
<feature type="domain" description="WRKY19-like zinc finger" evidence="2">
    <location>
        <begin position="380"/>
        <end position="403"/>
    </location>
</feature>
<keyword evidence="5" id="KW-1185">Reference proteome</keyword>
<evidence type="ECO:0000256" key="1">
    <source>
        <dbReference type="SAM" id="MobiDB-lite"/>
    </source>
</evidence>
<evidence type="ECO:0000313" key="3">
    <source>
        <dbReference type="EMBL" id="KAF0704764.1"/>
    </source>
</evidence>
<dbReference type="Pfam" id="PF24906">
    <property type="entry name" value="Zf_WRKY19"/>
    <property type="match status" value="1"/>
</dbReference>
<dbReference type="EMBL" id="CAADRA010003832">
    <property type="protein sequence ID" value="VFT84187.1"/>
    <property type="molecule type" value="Genomic_DNA"/>
</dbReference>
<evidence type="ECO:0000313" key="5">
    <source>
        <dbReference type="Proteomes" id="UP000332933"/>
    </source>
</evidence>
<dbReference type="AlphaFoldDB" id="A0A485KI32"/>
<feature type="compositionally biased region" description="Acidic residues" evidence="1">
    <location>
        <begin position="190"/>
        <end position="199"/>
    </location>
</feature>
<protein>
    <submittedName>
        <fullName evidence="4">Aste57867_7265 protein</fullName>
    </submittedName>
</protein>
<dbReference type="Proteomes" id="UP000332933">
    <property type="component" value="Unassembled WGS sequence"/>
</dbReference>
<feature type="region of interest" description="Disordered" evidence="1">
    <location>
        <begin position="155"/>
        <end position="199"/>
    </location>
</feature>
<organism evidence="4 5">
    <name type="scientific">Aphanomyces stellatus</name>
    <dbReference type="NCBI Taxonomy" id="120398"/>
    <lineage>
        <taxon>Eukaryota</taxon>
        <taxon>Sar</taxon>
        <taxon>Stramenopiles</taxon>
        <taxon>Oomycota</taxon>
        <taxon>Saprolegniomycetes</taxon>
        <taxon>Saprolegniales</taxon>
        <taxon>Verrucalvaceae</taxon>
        <taxon>Aphanomyces</taxon>
    </lineage>
</organism>
<dbReference type="OrthoDB" id="79789at2759"/>
<evidence type="ECO:0000313" key="4">
    <source>
        <dbReference type="EMBL" id="VFT84187.1"/>
    </source>
</evidence>
<reference evidence="3" key="2">
    <citation type="submission" date="2019-06" db="EMBL/GenBank/DDBJ databases">
        <title>Genomics analysis of Aphanomyces spp. identifies a new class of oomycete effector associated with host adaptation.</title>
        <authorList>
            <person name="Gaulin E."/>
        </authorList>
    </citation>
    <scope>NUCLEOTIDE SEQUENCE</scope>
    <source>
        <strain evidence="3">CBS 578.67</strain>
    </source>
</reference>
<dbReference type="InterPro" id="IPR056866">
    <property type="entry name" value="Znf_WRKY19"/>
</dbReference>
<dbReference type="PANTHER" id="PTHR31827:SF1">
    <property type="entry name" value="EMB|CAB89363.1"/>
    <property type="match status" value="1"/>
</dbReference>
<proteinExistence type="predicted"/>
<accession>A0A485KI32</accession>
<feature type="region of interest" description="Disordered" evidence="1">
    <location>
        <begin position="60"/>
        <end position="114"/>
    </location>
</feature>
<evidence type="ECO:0000259" key="2">
    <source>
        <dbReference type="Pfam" id="PF24906"/>
    </source>
</evidence>